<keyword evidence="1" id="KW-0472">Membrane</keyword>
<organism evidence="2 3">
    <name type="scientific">Micromonospora avicenniae</name>
    <dbReference type="NCBI Taxonomy" id="1198245"/>
    <lineage>
        <taxon>Bacteria</taxon>
        <taxon>Bacillati</taxon>
        <taxon>Actinomycetota</taxon>
        <taxon>Actinomycetes</taxon>
        <taxon>Micromonosporales</taxon>
        <taxon>Micromonosporaceae</taxon>
        <taxon>Micromonospora</taxon>
    </lineage>
</organism>
<feature type="transmembrane region" description="Helical" evidence="1">
    <location>
        <begin position="275"/>
        <end position="301"/>
    </location>
</feature>
<dbReference type="EMBL" id="FTNF01000016">
    <property type="protein sequence ID" value="SIR74548.1"/>
    <property type="molecule type" value="Genomic_DNA"/>
</dbReference>
<feature type="transmembrane region" description="Helical" evidence="1">
    <location>
        <begin position="74"/>
        <end position="96"/>
    </location>
</feature>
<name>A0A1N7DFH3_9ACTN</name>
<evidence type="ECO:0000313" key="2">
    <source>
        <dbReference type="EMBL" id="SIR74548.1"/>
    </source>
</evidence>
<evidence type="ECO:0000313" key="3">
    <source>
        <dbReference type="Proteomes" id="UP000186004"/>
    </source>
</evidence>
<feature type="transmembrane region" description="Helical" evidence="1">
    <location>
        <begin position="205"/>
        <end position="227"/>
    </location>
</feature>
<keyword evidence="3" id="KW-1185">Reference proteome</keyword>
<dbReference type="AlphaFoldDB" id="A0A1N7DFH3"/>
<gene>
    <name evidence="2" type="ORF">SAMN05444858_11693</name>
</gene>
<accession>A0A1N7DFH3</accession>
<dbReference type="OrthoDB" id="3406156at2"/>
<evidence type="ECO:0000256" key="1">
    <source>
        <dbReference type="SAM" id="Phobius"/>
    </source>
</evidence>
<keyword evidence="1" id="KW-1133">Transmembrane helix</keyword>
<dbReference type="Proteomes" id="UP000186004">
    <property type="component" value="Unassembled WGS sequence"/>
</dbReference>
<sequence length="322" mass="34938">MTRRLAELLLDAAARRWPVELRDDLRREWRAELHVLATDRRRLRMLRFAASLALHRTDGPLAGRRPVRGPIGRTAAALLLAPLGAVAIVVISAIVMNVVVGQFLLTAVGWWTQAQLPLWTAMTAGLAVVLARFAARWGRRSALTGPLRTALGIMLPVGVVIVGIEYAMSVEGLVRATPGLLGWLTFLTLVLWGAAALAGRGRVRAAWWFGIVGALVAADLAVVLTVVNQFPADPGTIVDGMPQYDTVDRVSAPLWILATWTDWSFGLPRPTPWEIFLITDVVVTEAVLYLAITPYALAYVISAGRSARVEPDAALPPRESIA</sequence>
<protein>
    <submittedName>
        <fullName evidence="2">Uncharacterized protein</fullName>
    </submittedName>
</protein>
<feature type="transmembrane region" description="Helical" evidence="1">
    <location>
        <begin position="180"/>
        <end position="198"/>
    </location>
</feature>
<keyword evidence="1" id="KW-0812">Transmembrane</keyword>
<feature type="transmembrane region" description="Helical" evidence="1">
    <location>
        <begin position="116"/>
        <end position="135"/>
    </location>
</feature>
<proteinExistence type="predicted"/>
<reference evidence="2 3" key="1">
    <citation type="submission" date="2017-01" db="EMBL/GenBank/DDBJ databases">
        <authorList>
            <person name="Mah S.A."/>
            <person name="Swanson W.J."/>
            <person name="Moy G.W."/>
            <person name="Vacquier V.D."/>
        </authorList>
    </citation>
    <scope>NUCLEOTIDE SEQUENCE [LARGE SCALE GENOMIC DNA]</scope>
    <source>
        <strain evidence="2 3">DSM 45758</strain>
    </source>
</reference>
<feature type="transmembrane region" description="Helical" evidence="1">
    <location>
        <begin position="147"/>
        <end position="168"/>
    </location>
</feature>